<gene>
    <name evidence="1" type="primary">AVEN_167654_1</name>
    <name evidence="1" type="ORF">TNIN_261971</name>
</gene>
<evidence type="ECO:0000313" key="1">
    <source>
        <dbReference type="EMBL" id="GFY42147.1"/>
    </source>
</evidence>
<accession>A0A8X6WX06</accession>
<organism evidence="1 2">
    <name type="scientific">Trichonephila inaurata madagascariensis</name>
    <dbReference type="NCBI Taxonomy" id="2747483"/>
    <lineage>
        <taxon>Eukaryota</taxon>
        <taxon>Metazoa</taxon>
        <taxon>Ecdysozoa</taxon>
        <taxon>Arthropoda</taxon>
        <taxon>Chelicerata</taxon>
        <taxon>Arachnida</taxon>
        <taxon>Araneae</taxon>
        <taxon>Araneomorphae</taxon>
        <taxon>Entelegynae</taxon>
        <taxon>Araneoidea</taxon>
        <taxon>Nephilidae</taxon>
        <taxon>Trichonephila</taxon>
        <taxon>Trichonephila inaurata</taxon>
    </lineage>
</organism>
<dbReference type="Proteomes" id="UP000886998">
    <property type="component" value="Unassembled WGS sequence"/>
</dbReference>
<dbReference type="OrthoDB" id="6577443at2759"/>
<dbReference type="AlphaFoldDB" id="A0A8X6WX06"/>
<proteinExistence type="predicted"/>
<sequence length="128" mass="14253">MFRGVLNANSQCIVDGVCTKGYPKKFSETTAENFDGYPMYRLCGNAKHAVTNGSVVDNRSLLALWEEFKSYLSEDFEFHTIVQQGVNLALHNIAKQLHSPNMTLMNNGLSEPTISNAGVKTEFYILEA</sequence>
<evidence type="ECO:0000313" key="2">
    <source>
        <dbReference type="Proteomes" id="UP000886998"/>
    </source>
</evidence>
<comment type="caution">
    <text evidence="1">The sequence shown here is derived from an EMBL/GenBank/DDBJ whole genome shotgun (WGS) entry which is preliminary data.</text>
</comment>
<keyword evidence="2" id="KW-1185">Reference proteome</keyword>
<reference evidence="1" key="1">
    <citation type="submission" date="2020-08" db="EMBL/GenBank/DDBJ databases">
        <title>Multicomponent nature underlies the extraordinary mechanical properties of spider dragline silk.</title>
        <authorList>
            <person name="Kono N."/>
            <person name="Nakamura H."/>
            <person name="Mori M."/>
            <person name="Yoshida Y."/>
            <person name="Ohtoshi R."/>
            <person name="Malay A.D."/>
            <person name="Moran D.A.P."/>
            <person name="Tomita M."/>
            <person name="Numata K."/>
            <person name="Arakawa K."/>
        </authorList>
    </citation>
    <scope>NUCLEOTIDE SEQUENCE</scope>
</reference>
<name>A0A8X6WX06_9ARAC</name>
<protein>
    <submittedName>
        <fullName evidence="1">Helitron_like_N domain-containing protein</fullName>
    </submittedName>
</protein>
<dbReference type="EMBL" id="BMAV01002906">
    <property type="protein sequence ID" value="GFY42147.1"/>
    <property type="molecule type" value="Genomic_DNA"/>
</dbReference>